<feature type="compositionally biased region" description="Basic and acidic residues" evidence="1">
    <location>
        <begin position="156"/>
        <end position="169"/>
    </location>
</feature>
<proteinExistence type="predicted"/>
<feature type="domain" description="MADF" evidence="2">
    <location>
        <begin position="24"/>
        <end position="122"/>
    </location>
</feature>
<evidence type="ECO:0000259" key="2">
    <source>
        <dbReference type="PROSITE" id="PS51029"/>
    </source>
</evidence>
<dbReference type="EMBL" id="CAXIEN010000403">
    <property type="protein sequence ID" value="CAL1296680.1"/>
    <property type="molecule type" value="Genomic_DNA"/>
</dbReference>
<organism evidence="3 4">
    <name type="scientific">Larinioides sclopetarius</name>
    <dbReference type="NCBI Taxonomy" id="280406"/>
    <lineage>
        <taxon>Eukaryota</taxon>
        <taxon>Metazoa</taxon>
        <taxon>Ecdysozoa</taxon>
        <taxon>Arthropoda</taxon>
        <taxon>Chelicerata</taxon>
        <taxon>Arachnida</taxon>
        <taxon>Araneae</taxon>
        <taxon>Araneomorphae</taxon>
        <taxon>Entelegynae</taxon>
        <taxon>Araneoidea</taxon>
        <taxon>Araneidae</taxon>
        <taxon>Larinioides</taxon>
    </lineage>
</organism>
<dbReference type="PANTHER" id="PTHR21505">
    <property type="entry name" value="MADF DOMAIN-CONTAINING PROTEIN-RELATED"/>
    <property type="match status" value="1"/>
</dbReference>
<sequence length="299" mass="34366">MELSQMLITFLATVMNCNRQFVMDVIEMYKQLPCLWKKADPDYYDKIKKDIAMEQLVDLFKTKYANADKDLVQKKITSMRGCFRKEYNKVKASLKSSSSTNYVHIPKLWYYNLLTFLEDQNVESIPGTTGSVLDNMPFGFDEDCEEDSIESTNVPVREKEVQEKIYREEDSNESAGEPSASSSDARWLRSDARTAPQRLKRPRQLSKADEVLEKISRKMDQSIEKQSAIKQKHDSFGEYVAEKLRSLEPNMAIYCQKIINDAMFLAETGSLNISSKIVTPMLNSNETNSVKSEYVSDVE</sequence>
<dbReference type="AlphaFoldDB" id="A0AAV2BK86"/>
<dbReference type="Proteomes" id="UP001497382">
    <property type="component" value="Unassembled WGS sequence"/>
</dbReference>
<keyword evidence="4" id="KW-1185">Reference proteome</keyword>
<evidence type="ECO:0000313" key="4">
    <source>
        <dbReference type="Proteomes" id="UP001497382"/>
    </source>
</evidence>
<reference evidence="3 4" key="1">
    <citation type="submission" date="2024-04" db="EMBL/GenBank/DDBJ databases">
        <authorList>
            <person name="Rising A."/>
            <person name="Reimegard J."/>
            <person name="Sonavane S."/>
            <person name="Akerstrom W."/>
            <person name="Nylinder S."/>
            <person name="Hedman E."/>
            <person name="Kallberg Y."/>
        </authorList>
    </citation>
    <scope>NUCLEOTIDE SEQUENCE [LARGE SCALE GENOMIC DNA]</scope>
</reference>
<protein>
    <recommendedName>
        <fullName evidence="2">MADF domain-containing protein</fullName>
    </recommendedName>
</protein>
<name>A0AAV2BK86_9ARAC</name>
<evidence type="ECO:0000256" key="1">
    <source>
        <dbReference type="SAM" id="MobiDB-lite"/>
    </source>
</evidence>
<comment type="caution">
    <text evidence="3">The sequence shown here is derived from an EMBL/GenBank/DDBJ whole genome shotgun (WGS) entry which is preliminary data.</text>
</comment>
<accession>A0AAV2BK86</accession>
<dbReference type="SMART" id="SM00595">
    <property type="entry name" value="MADF"/>
    <property type="match status" value="1"/>
</dbReference>
<dbReference type="InterPro" id="IPR006578">
    <property type="entry name" value="MADF-dom"/>
</dbReference>
<dbReference type="Pfam" id="PF10545">
    <property type="entry name" value="MADF_DNA_bdg"/>
    <property type="match status" value="1"/>
</dbReference>
<dbReference type="PROSITE" id="PS51029">
    <property type="entry name" value="MADF"/>
    <property type="match status" value="1"/>
</dbReference>
<feature type="region of interest" description="Disordered" evidence="1">
    <location>
        <begin position="146"/>
        <end position="206"/>
    </location>
</feature>
<dbReference type="PANTHER" id="PTHR21505:SF8">
    <property type="entry name" value="DPT-YFP REPRESSOR BY OVEREXPRESSION, ISOFORM D-RELATED"/>
    <property type="match status" value="1"/>
</dbReference>
<gene>
    <name evidence="3" type="ORF">LARSCL_LOCUS19908</name>
</gene>
<evidence type="ECO:0000313" key="3">
    <source>
        <dbReference type="EMBL" id="CAL1296680.1"/>
    </source>
</evidence>